<dbReference type="Proteomes" id="UP000294752">
    <property type="component" value="Unassembled WGS sequence"/>
</dbReference>
<reference evidence="2 3" key="1">
    <citation type="submission" date="2019-03" db="EMBL/GenBank/DDBJ databases">
        <title>Genomic Encyclopedia of Type Strains, Phase III (KMG-III): the genomes of soil and plant-associated and newly described type strains.</title>
        <authorList>
            <person name="Whitman W."/>
        </authorList>
    </citation>
    <scope>NUCLEOTIDE SEQUENCE [LARGE SCALE GENOMIC DNA]</scope>
    <source>
        <strain evidence="2 3">CGMCC 1.12801</strain>
    </source>
</reference>
<comment type="caution">
    <text evidence="2">The sequence shown here is derived from an EMBL/GenBank/DDBJ whole genome shotgun (WGS) entry which is preliminary data.</text>
</comment>
<dbReference type="OrthoDB" id="9879475at2"/>
<gene>
    <name evidence="2" type="ORF">B0I21_10494</name>
</gene>
<evidence type="ECO:0000256" key="1">
    <source>
        <dbReference type="SAM" id="MobiDB-lite"/>
    </source>
</evidence>
<dbReference type="EMBL" id="SNZV01000004">
    <property type="protein sequence ID" value="TDS13768.1"/>
    <property type="molecule type" value="Genomic_DNA"/>
</dbReference>
<evidence type="ECO:0000313" key="2">
    <source>
        <dbReference type="EMBL" id="TDS13768.1"/>
    </source>
</evidence>
<evidence type="ECO:0000313" key="3">
    <source>
        <dbReference type="Proteomes" id="UP000294752"/>
    </source>
</evidence>
<feature type="region of interest" description="Disordered" evidence="1">
    <location>
        <begin position="31"/>
        <end position="59"/>
    </location>
</feature>
<sequence>MDKKTYTSPNVTCTIVWLESSMAAMSTGARVNPGNSAVDNSPYIDDIQTDPGFSNDFDL</sequence>
<proteinExistence type="predicted"/>
<accession>A0A4V3E1P2</accession>
<keyword evidence="3" id="KW-1185">Reference proteome</keyword>
<name>A0A4V3E1P2_9SPHI</name>
<dbReference type="AlphaFoldDB" id="A0A4V3E1P2"/>
<protein>
    <submittedName>
        <fullName evidence="2">Uncharacterized protein</fullName>
    </submittedName>
</protein>
<dbReference type="RefSeq" id="WP_133640090.1">
    <property type="nucleotide sequence ID" value="NZ_SNZV01000004.1"/>
</dbReference>
<organism evidence="2 3">
    <name type="scientific">Sphingobacterium paludis</name>
    <dbReference type="NCBI Taxonomy" id="1476465"/>
    <lineage>
        <taxon>Bacteria</taxon>
        <taxon>Pseudomonadati</taxon>
        <taxon>Bacteroidota</taxon>
        <taxon>Sphingobacteriia</taxon>
        <taxon>Sphingobacteriales</taxon>
        <taxon>Sphingobacteriaceae</taxon>
        <taxon>Sphingobacterium</taxon>
    </lineage>
</organism>